<gene>
    <name evidence="1" type="ORF">J2Z81_002974</name>
</gene>
<evidence type="ECO:0000313" key="1">
    <source>
        <dbReference type="EMBL" id="MBP2258986.1"/>
    </source>
</evidence>
<evidence type="ECO:0000313" key="2">
    <source>
        <dbReference type="Proteomes" id="UP001519294"/>
    </source>
</evidence>
<dbReference type="RefSeq" id="WP_264315462.1">
    <property type="nucleotide sequence ID" value="NZ_JAGIKX010000045.1"/>
</dbReference>
<accession>A0ABS4SBW4</accession>
<keyword evidence="2" id="KW-1185">Reference proteome</keyword>
<reference evidence="1 2" key="1">
    <citation type="submission" date="2021-03" db="EMBL/GenBank/DDBJ databases">
        <title>Genomic Encyclopedia of Type Strains, Phase IV (KMG-IV): sequencing the most valuable type-strain genomes for metagenomic binning, comparative biology and taxonomic classification.</title>
        <authorList>
            <person name="Goeker M."/>
        </authorList>
    </citation>
    <scope>NUCLEOTIDE SEQUENCE [LARGE SCALE GENOMIC DNA]</scope>
    <source>
        <strain evidence="1 2">DSM 25790</strain>
    </source>
</reference>
<name>A0ABS4SBW4_9BACI</name>
<comment type="caution">
    <text evidence="1">The sequence shown here is derived from an EMBL/GenBank/DDBJ whole genome shotgun (WGS) entry which is preliminary data.</text>
</comment>
<dbReference type="Proteomes" id="UP001519294">
    <property type="component" value="Unassembled WGS sequence"/>
</dbReference>
<proteinExistence type="predicted"/>
<protein>
    <submittedName>
        <fullName evidence="1">Uncharacterized protein</fullName>
    </submittedName>
</protein>
<sequence length="43" mass="4823">MHASMTFILHNYCGHRFIVKEGKVWGGKSIAVLLAQRLVIPVT</sequence>
<organism evidence="1 2">
    <name type="scientific">Virgibacillus alimentarius</name>
    <dbReference type="NCBI Taxonomy" id="698769"/>
    <lineage>
        <taxon>Bacteria</taxon>
        <taxon>Bacillati</taxon>
        <taxon>Bacillota</taxon>
        <taxon>Bacilli</taxon>
        <taxon>Bacillales</taxon>
        <taxon>Bacillaceae</taxon>
        <taxon>Virgibacillus</taxon>
    </lineage>
</organism>
<dbReference type="EMBL" id="JAGIKX010000045">
    <property type="protein sequence ID" value="MBP2258986.1"/>
    <property type="molecule type" value="Genomic_DNA"/>
</dbReference>